<comment type="caution">
    <text evidence="2">The sequence shown here is derived from an EMBL/GenBank/DDBJ whole genome shotgun (WGS) entry which is preliminary data.</text>
</comment>
<evidence type="ECO:0000313" key="3">
    <source>
        <dbReference type="Proteomes" id="UP001597419"/>
    </source>
</evidence>
<dbReference type="CDD" id="cd00093">
    <property type="entry name" value="HTH_XRE"/>
    <property type="match status" value="1"/>
</dbReference>
<dbReference type="Pfam" id="PF13560">
    <property type="entry name" value="HTH_31"/>
    <property type="match status" value="1"/>
</dbReference>
<dbReference type="Gene3D" id="1.25.40.10">
    <property type="entry name" value="Tetratricopeptide repeat domain"/>
    <property type="match status" value="1"/>
</dbReference>
<proteinExistence type="predicted"/>
<dbReference type="InterPro" id="IPR001387">
    <property type="entry name" value="Cro/C1-type_HTH"/>
</dbReference>
<accession>A0ABW5GLM0</accession>
<keyword evidence="3" id="KW-1185">Reference proteome</keyword>
<dbReference type="EMBL" id="JBHUKU010000014">
    <property type="protein sequence ID" value="MFD2461774.1"/>
    <property type="molecule type" value="Genomic_DNA"/>
</dbReference>
<dbReference type="Gene3D" id="1.10.260.40">
    <property type="entry name" value="lambda repressor-like DNA-binding domains"/>
    <property type="match status" value="1"/>
</dbReference>
<name>A0ABW5GLM0_9PSEU</name>
<organism evidence="2 3">
    <name type="scientific">Amycolatopsis samaneae</name>
    <dbReference type="NCBI Taxonomy" id="664691"/>
    <lineage>
        <taxon>Bacteria</taxon>
        <taxon>Bacillati</taxon>
        <taxon>Actinomycetota</taxon>
        <taxon>Actinomycetes</taxon>
        <taxon>Pseudonocardiales</taxon>
        <taxon>Pseudonocardiaceae</taxon>
        <taxon>Amycolatopsis</taxon>
    </lineage>
</organism>
<evidence type="ECO:0000259" key="1">
    <source>
        <dbReference type="PROSITE" id="PS50943"/>
    </source>
</evidence>
<sequence>MSELGERLKAARAAAGVSLASLAAKTHYSKPYLSQLENGTRTVKPDHVTAYSRALSISVDSLYGPAQDPLRVAHEWLVADTPVALHRRAGRRVGESLVSELEHRVVELRHLDDTVGGGDLIPLVRRDLAGAEDTVKRGSYSESVGRRLRVVVGELAQLAGWVASDAGAHVEAERTYLSGVSAAQEAGDTALVGQLLSSLSYQMANVGDPADAALLAKSAVAGARDISPVVRALLLERVAWTSARSRDRDAARRALDAVDDAYAARTPGIPEPEWVYWMSRDEIDVMAGRCLIELGDSASALPLLTTAIDGYDVDHAREKALYQTWLAESYARAGELDAARSIIGRARTTTAEVNSARLTDRVEKIEQLVR</sequence>
<dbReference type="InterPro" id="IPR010982">
    <property type="entry name" value="Lambda_DNA-bd_dom_sf"/>
</dbReference>
<protein>
    <submittedName>
        <fullName evidence="2">Helix-turn-helix domain-containing protein</fullName>
    </submittedName>
</protein>
<dbReference type="SUPFAM" id="SSF47413">
    <property type="entry name" value="lambda repressor-like DNA-binding domains"/>
    <property type="match status" value="1"/>
</dbReference>
<dbReference type="SUPFAM" id="SSF48452">
    <property type="entry name" value="TPR-like"/>
    <property type="match status" value="1"/>
</dbReference>
<evidence type="ECO:0000313" key="2">
    <source>
        <dbReference type="EMBL" id="MFD2461774.1"/>
    </source>
</evidence>
<dbReference type="RefSeq" id="WP_345390627.1">
    <property type="nucleotide sequence ID" value="NZ_BAABHG010000004.1"/>
</dbReference>
<feature type="domain" description="HTH cro/C1-type" evidence="1">
    <location>
        <begin position="8"/>
        <end position="62"/>
    </location>
</feature>
<dbReference type="SMART" id="SM00530">
    <property type="entry name" value="HTH_XRE"/>
    <property type="match status" value="1"/>
</dbReference>
<gene>
    <name evidence="2" type="ORF">ACFSYJ_24415</name>
</gene>
<dbReference type="InterPro" id="IPR011990">
    <property type="entry name" value="TPR-like_helical_dom_sf"/>
</dbReference>
<dbReference type="PROSITE" id="PS50943">
    <property type="entry name" value="HTH_CROC1"/>
    <property type="match status" value="1"/>
</dbReference>
<dbReference type="Proteomes" id="UP001597419">
    <property type="component" value="Unassembled WGS sequence"/>
</dbReference>
<reference evidence="3" key="1">
    <citation type="journal article" date="2019" name="Int. J. Syst. Evol. Microbiol.">
        <title>The Global Catalogue of Microorganisms (GCM) 10K type strain sequencing project: providing services to taxonomists for standard genome sequencing and annotation.</title>
        <authorList>
            <consortium name="The Broad Institute Genomics Platform"/>
            <consortium name="The Broad Institute Genome Sequencing Center for Infectious Disease"/>
            <person name="Wu L."/>
            <person name="Ma J."/>
        </authorList>
    </citation>
    <scope>NUCLEOTIDE SEQUENCE [LARGE SCALE GENOMIC DNA]</scope>
    <source>
        <strain evidence="3">CGMCC 4.7643</strain>
    </source>
</reference>